<organism evidence="1 2">
    <name type="scientific">Pseudomonas avellanae</name>
    <dbReference type="NCBI Taxonomy" id="46257"/>
    <lineage>
        <taxon>Bacteria</taxon>
        <taxon>Pseudomonadati</taxon>
        <taxon>Pseudomonadota</taxon>
        <taxon>Gammaproteobacteria</taxon>
        <taxon>Pseudomonadales</taxon>
        <taxon>Pseudomonadaceae</taxon>
        <taxon>Pseudomonas</taxon>
    </lineage>
</organism>
<name>A0A3M5TH07_9PSED</name>
<protein>
    <submittedName>
        <fullName evidence="1">Uncharacterized protein</fullName>
    </submittedName>
</protein>
<comment type="caution">
    <text evidence="1">The sequence shown here is derived from an EMBL/GenBank/DDBJ whole genome shotgun (WGS) entry which is preliminary data.</text>
</comment>
<accession>A0A3M5TH07</accession>
<proteinExistence type="predicted"/>
<reference evidence="1 2" key="1">
    <citation type="submission" date="2018-08" db="EMBL/GenBank/DDBJ databases">
        <title>Recombination of ecologically and evolutionarily significant loci maintains genetic cohesion in the Pseudomonas syringae species complex.</title>
        <authorList>
            <person name="Dillon M."/>
            <person name="Thakur S."/>
            <person name="Almeida R.N.D."/>
            <person name="Weir B.S."/>
            <person name="Guttman D.S."/>
        </authorList>
    </citation>
    <scope>NUCLEOTIDE SEQUENCE [LARGE SCALE GENOMIC DNA]</scope>
    <source>
        <strain evidence="1 2">ICMP 9749</strain>
    </source>
</reference>
<evidence type="ECO:0000313" key="2">
    <source>
        <dbReference type="Proteomes" id="UP000281514"/>
    </source>
</evidence>
<dbReference type="EMBL" id="RBTX01000363">
    <property type="protein sequence ID" value="RMU32850.1"/>
    <property type="molecule type" value="Genomic_DNA"/>
</dbReference>
<dbReference type="Proteomes" id="UP000281514">
    <property type="component" value="Unassembled WGS sequence"/>
</dbReference>
<evidence type="ECO:0000313" key="1">
    <source>
        <dbReference type="EMBL" id="RMU32850.1"/>
    </source>
</evidence>
<dbReference type="AlphaFoldDB" id="A0A3M5TH07"/>
<sequence>MPIRTIRVSICRMAAREREGRSGSFMEDLTQDVRHVRKSGPSMQQQTVIVFEWV</sequence>
<gene>
    <name evidence="1" type="ORF">ALP32_103284</name>
</gene>